<accession>A0A0G4GL06</accession>
<reference evidence="1" key="1">
    <citation type="submission" date="2014-11" db="EMBL/GenBank/DDBJ databases">
        <authorList>
            <person name="Otto D Thomas"/>
            <person name="Naeem Raeece"/>
        </authorList>
    </citation>
    <scope>NUCLEOTIDE SEQUENCE</scope>
</reference>
<feature type="non-terminal residue" evidence="1">
    <location>
        <position position="106"/>
    </location>
</feature>
<gene>
    <name evidence="1" type="ORF">Cvel_22379</name>
</gene>
<protein>
    <submittedName>
        <fullName evidence="1">Uncharacterized protein</fullName>
    </submittedName>
</protein>
<sequence length="106" mass="12573">MEFPAFRSDEWMAETFESLHPPEGVLKGVDLSPRYMMEFESIGFYQDKAEAVRRAIKRSLFRQCLYRVQNVEVTHLQTCKEPRVLSEVVPVEKPWDFVSKRFRSKV</sequence>
<dbReference type="AlphaFoldDB" id="A0A0G4GL06"/>
<dbReference type="EMBL" id="CDMZ01001318">
    <property type="protein sequence ID" value="CEM30708.1"/>
    <property type="molecule type" value="Genomic_DNA"/>
</dbReference>
<evidence type="ECO:0000313" key="1">
    <source>
        <dbReference type="EMBL" id="CEM30708.1"/>
    </source>
</evidence>
<organism evidence="1">
    <name type="scientific">Chromera velia CCMP2878</name>
    <dbReference type="NCBI Taxonomy" id="1169474"/>
    <lineage>
        <taxon>Eukaryota</taxon>
        <taxon>Sar</taxon>
        <taxon>Alveolata</taxon>
        <taxon>Colpodellida</taxon>
        <taxon>Chromeraceae</taxon>
        <taxon>Chromera</taxon>
    </lineage>
</organism>
<name>A0A0G4GL06_9ALVE</name>
<proteinExistence type="predicted"/>